<reference evidence="1 2" key="1">
    <citation type="submission" date="2023-12" db="EMBL/GenBank/DDBJ databases">
        <title>Genome sequencing and assembly of bacterial species from a model synthetic community.</title>
        <authorList>
            <person name="Hogle S.L."/>
        </authorList>
    </citation>
    <scope>NUCLEOTIDE SEQUENCE [LARGE SCALE GENOMIC DNA]</scope>
    <source>
        <strain evidence="1 2">HAMBI_3031</strain>
    </source>
</reference>
<evidence type="ECO:0000313" key="2">
    <source>
        <dbReference type="Proteomes" id="UP001325680"/>
    </source>
</evidence>
<dbReference type="RefSeq" id="WP_114789252.1">
    <property type="nucleotide sequence ID" value="NZ_CP139960.1"/>
</dbReference>
<dbReference type="Proteomes" id="UP001325680">
    <property type="component" value="Chromosome"/>
</dbReference>
<proteinExistence type="predicted"/>
<sequence length="140" mass="16144">MKALLFLFLPLVMVGCTKNKLAKFNTRIVGSWQLVEVNTFGLGSSHIVFNGGNFTFNSDNTASYYDRNNNTYYGSWYIDAYMYTDDEGDSETDFILSVDVKDGSKMKFDRFEIPRFGNSNRFKAKVRNGLNVVTYVFERR</sequence>
<name>A0ABZ0W990_9BACT</name>
<accession>A0ABZ0W990</accession>
<keyword evidence="2" id="KW-1185">Reference proteome</keyword>
<organism evidence="1 2">
    <name type="scientific">Niabella yanshanensis</name>
    <dbReference type="NCBI Taxonomy" id="577386"/>
    <lineage>
        <taxon>Bacteria</taxon>
        <taxon>Pseudomonadati</taxon>
        <taxon>Bacteroidota</taxon>
        <taxon>Chitinophagia</taxon>
        <taxon>Chitinophagales</taxon>
        <taxon>Chitinophagaceae</taxon>
        <taxon>Niabella</taxon>
    </lineage>
</organism>
<evidence type="ECO:0008006" key="3">
    <source>
        <dbReference type="Google" id="ProtNLM"/>
    </source>
</evidence>
<gene>
    <name evidence="1" type="ORF">U0035_06760</name>
</gene>
<protein>
    <recommendedName>
        <fullName evidence="3">Lipocalin-like domain-containing protein</fullName>
    </recommendedName>
</protein>
<dbReference type="PROSITE" id="PS51257">
    <property type="entry name" value="PROKAR_LIPOPROTEIN"/>
    <property type="match status" value="1"/>
</dbReference>
<dbReference type="EMBL" id="CP139960">
    <property type="protein sequence ID" value="WQD39848.1"/>
    <property type="molecule type" value="Genomic_DNA"/>
</dbReference>
<evidence type="ECO:0000313" key="1">
    <source>
        <dbReference type="EMBL" id="WQD39848.1"/>
    </source>
</evidence>